<gene>
    <name evidence="1" type="ORF">ADINL_1970</name>
</gene>
<dbReference type="STRING" id="267850.ADINL_1970"/>
<dbReference type="AlphaFoldDB" id="A0A063Y450"/>
<keyword evidence="2" id="KW-1185">Reference proteome</keyword>
<evidence type="ECO:0000313" key="1">
    <source>
        <dbReference type="EMBL" id="KDE39516.1"/>
    </source>
</evidence>
<name>A0A063Y450_9GAMM</name>
<protein>
    <submittedName>
        <fullName evidence="1">Uncharacterized protein</fullName>
    </submittedName>
</protein>
<dbReference type="EMBL" id="JMSZ01000030">
    <property type="protein sequence ID" value="KDE39516.1"/>
    <property type="molecule type" value="Genomic_DNA"/>
</dbReference>
<dbReference type="Proteomes" id="UP000027318">
    <property type="component" value="Unassembled WGS sequence"/>
</dbReference>
<evidence type="ECO:0000313" key="2">
    <source>
        <dbReference type="Proteomes" id="UP000027318"/>
    </source>
</evidence>
<accession>A0A063Y450</accession>
<reference evidence="1 2" key="1">
    <citation type="journal article" date="2005" name="Int. J. Syst. Evol. Microbiol.">
        <title>Nitrincola lacisaponensis gen. nov., sp. nov., a novel alkaliphilic bacterium isolated from an alkaline, saline lake.</title>
        <authorList>
            <person name="Dimitriu P.A."/>
            <person name="Shukla S.K."/>
            <person name="Conradt J."/>
            <person name="Marquez M.C."/>
            <person name="Ventosa A."/>
            <person name="Maglia A."/>
            <person name="Peyton B.M."/>
            <person name="Pinkart H.C."/>
            <person name="Mormile M.R."/>
        </authorList>
    </citation>
    <scope>NUCLEOTIDE SEQUENCE [LARGE SCALE GENOMIC DNA]</scope>
    <source>
        <strain evidence="1 2">4CA</strain>
    </source>
</reference>
<organism evidence="1 2">
    <name type="scientific">Nitrincola lacisaponensis</name>
    <dbReference type="NCBI Taxonomy" id="267850"/>
    <lineage>
        <taxon>Bacteria</taxon>
        <taxon>Pseudomonadati</taxon>
        <taxon>Pseudomonadota</taxon>
        <taxon>Gammaproteobacteria</taxon>
        <taxon>Oceanospirillales</taxon>
        <taxon>Oceanospirillaceae</taxon>
        <taxon>Nitrincola</taxon>
    </lineage>
</organism>
<sequence length="55" mass="6096">MLAICDSLNMVSCERPVGEVAQPVSRAKGKSKVKARTVKEHRKPEMNLGIIESWS</sequence>
<proteinExistence type="predicted"/>
<comment type="caution">
    <text evidence="1">The sequence shown here is derived from an EMBL/GenBank/DDBJ whole genome shotgun (WGS) entry which is preliminary data.</text>
</comment>